<dbReference type="InterPro" id="IPR036400">
    <property type="entry name" value="Cyt_B5-like_heme/steroid_sf"/>
</dbReference>
<sequence length="359" mass="40507">MATTTRIITLEELAEHKEGHKDPWICIDGKIYSIADYRHEHPGGEDVLFEVAGKDGTEEFNKVGHGRDAFSRMKDLLRVKQNFGNASLFNYQSSQQQYFHSDNSSSSHTNSSHPEQIPAEIINIHQESPKTKRFTLRVKTKTLPFFTFYAGQFINLYMNDMTASFSISSAPKMLSNEIEITVQRSNHPLTHLLHDSKVGDLITISGPLGSFYFNVSEIRFANAKHLVLIAGGLGVTPLISIIKYISGNMLYFYHVTLIYSASTVDDFCFVNDISNIIRNFQNINCKLLASTPPSSSIPQELEPLLTSDRKIDVNYLKANLNEEQRKEALFFVCGPISMVKDISAALQELSVDTDRIYHQ</sequence>
<dbReference type="InterPro" id="IPR039261">
    <property type="entry name" value="FNR_nucleotide-bd"/>
</dbReference>
<keyword evidence="1" id="KW-0560">Oxidoreductase</keyword>
<dbReference type="Pfam" id="PF00173">
    <property type="entry name" value="Cyt-b5"/>
    <property type="match status" value="1"/>
</dbReference>
<dbReference type="GeneID" id="68096997"/>
<dbReference type="GO" id="GO:0016491">
    <property type="term" value="F:oxidoreductase activity"/>
    <property type="evidence" value="ECO:0007669"/>
    <property type="project" value="UniProtKB-KW"/>
</dbReference>
<dbReference type="Gene3D" id="2.40.30.10">
    <property type="entry name" value="Translation factors"/>
    <property type="match status" value="1"/>
</dbReference>
<evidence type="ECO:0000259" key="5">
    <source>
        <dbReference type="PROSITE" id="PS51384"/>
    </source>
</evidence>
<feature type="domain" description="Cytochrome b5 heme-binding" evidence="4">
    <location>
        <begin position="5"/>
        <end position="87"/>
    </location>
</feature>
<accession>A0AA88GSB9</accession>
<dbReference type="Pfam" id="PF00175">
    <property type="entry name" value="NAD_binding_1"/>
    <property type="match status" value="1"/>
</dbReference>
<dbReference type="SUPFAM" id="SSF52343">
    <property type="entry name" value="Ferredoxin reductase-like, C-terminal NADP-linked domain"/>
    <property type="match status" value="1"/>
</dbReference>
<keyword evidence="7" id="KW-1185">Reference proteome</keyword>
<dbReference type="PANTHER" id="PTHR46505">
    <property type="entry name" value="OXIDOREDUCTASE NAD-BINDING DOMAIN-CONTAINING PROTEIN 1"/>
    <property type="match status" value="1"/>
</dbReference>
<comment type="caution">
    <text evidence="6">The sequence shown here is derived from an EMBL/GenBank/DDBJ whole genome shotgun (WGS) entry which is preliminary data.</text>
</comment>
<dbReference type="AlphaFoldDB" id="A0AA88GSB9"/>
<evidence type="ECO:0000256" key="2">
    <source>
        <dbReference type="ARBA" id="ARBA00023027"/>
    </source>
</evidence>
<dbReference type="SUPFAM" id="SSF63380">
    <property type="entry name" value="Riboflavin synthase domain-like"/>
    <property type="match status" value="1"/>
</dbReference>
<reference evidence="6 7" key="1">
    <citation type="journal article" date="2018" name="BMC Genomics">
        <title>The genome of Naegleria lovaniensis, the basis for a comparative approach to unravel pathogenicity factors of the human pathogenic amoeba N. fowleri.</title>
        <authorList>
            <person name="Liechti N."/>
            <person name="Schurch N."/>
            <person name="Bruggmann R."/>
            <person name="Wittwer M."/>
        </authorList>
    </citation>
    <scope>NUCLEOTIDE SEQUENCE [LARGE SCALE GENOMIC DNA]</scope>
    <source>
        <strain evidence="6 7">ATCC 30569</strain>
    </source>
</reference>
<dbReference type="InterPro" id="IPR008333">
    <property type="entry name" value="Cbr1-like_FAD-bd_dom"/>
</dbReference>
<dbReference type="PANTHER" id="PTHR46505:SF1">
    <property type="entry name" value="OXIDOREDUCTASE NAD-BINDING DOMAIN-CONTAINING PROTEIN 1"/>
    <property type="match status" value="1"/>
</dbReference>
<dbReference type="InterPro" id="IPR001433">
    <property type="entry name" value="OxRdtase_FAD/NAD-bd"/>
</dbReference>
<evidence type="ECO:0000313" key="7">
    <source>
        <dbReference type="Proteomes" id="UP000816034"/>
    </source>
</evidence>
<dbReference type="InterPro" id="IPR001199">
    <property type="entry name" value="Cyt_B5-like_heme/steroid-bd"/>
</dbReference>
<feature type="domain" description="FAD-binding FR-type" evidence="5">
    <location>
        <begin position="114"/>
        <end position="214"/>
    </location>
</feature>
<dbReference type="RefSeq" id="XP_044548884.1">
    <property type="nucleotide sequence ID" value="XM_044694193.1"/>
</dbReference>
<name>A0AA88GSB9_NAELO</name>
<dbReference type="GO" id="GO:0005739">
    <property type="term" value="C:mitochondrion"/>
    <property type="evidence" value="ECO:0007669"/>
    <property type="project" value="TreeGrafter"/>
</dbReference>
<proteinExistence type="predicted"/>
<gene>
    <name evidence="6" type="ORF">C9374_004542</name>
</gene>
<evidence type="ECO:0000259" key="4">
    <source>
        <dbReference type="PROSITE" id="PS50255"/>
    </source>
</evidence>
<dbReference type="PRINTS" id="PR00406">
    <property type="entry name" value="CYTB5RDTASE"/>
</dbReference>
<dbReference type="Pfam" id="PF00970">
    <property type="entry name" value="FAD_binding_6"/>
    <property type="match status" value="1"/>
</dbReference>
<dbReference type="InterPro" id="IPR017927">
    <property type="entry name" value="FAD-bd_FR_type"/>
</dbReference>
<dbReference type="PROSITE" id="PS51384">
    <property type="entry name" value="FAD_FR"/>
    <property type="match status" value="1"/>
</dbReference>
<dbReference type="EMBL" id="PYSW02000021">
    <property type="protein sequence ID" value="KAG2383205.1"/>
    <property type="molecule type" value="Genomic_DNA"/>
</dbReference>
<dbReference type="SMART" id="SM01117">
    <property type="entry name" value="Cyt-b5"/>
    <property type="match status" value="1"/>
</dbReference>
<evidence type="ECO:0000313" key="6">
    <source>
        <dbReference type="EMBL" id="KAG2383205.1"/>
    </source>
</evidence>
<dbReference type="SUPFAM" id="SSF55856">
    <property type="entry name" value="Cytochrome b5-like heme/steroid binding domain"/>
    <property type="match status" value="1"/>
</dbReference>
<organism evidence="6 7">
    <name type="scientific">Naegleria lovaniensis</name>
    <name type="common">Amoeba</name>
    <dbReference type="NCBI Taxonomy" id="51637"/>
    <lineage>
        <taxon>Eukaryota</taxon>
        <taxon>Discoba</taxon>
        <taxon>Heterolobosea</taxon>
        <taxon>Tetramitia</taxon>
        <taxon>Eutetramitia</taxon>
        <taxon>Vahlkampfiidae</taxon>
        <taxon>Naegleria</taxon>
    </lineage>
</organism>
<dbReference type="InterPro" id="IPR052128">
    <property type="entry name" value="Oxidoreductase_NAD-binding"/>
</dbReference>
<dbReference type="PROSITE" id="PS50255">
    <property type="entry name" value="CYTOCHROME_B5_2"/>
    <property type="match status" value="1"/>
</dbReference>
<protein>
    <recommendedName>
        <fullName evidence="3">Oxidoreductase NAD-binding domain-containing protein 1</fullName>
    </recommendedName>
</protein>
<dbReference type="Proteomes" id="UP000816034">
    <property type="component" value="Unassembled WGS sequence"/>
</dbReference>
<evidence type="ECO:0000256" key="1">
    <source>
        <dbReference type="ARBA" id="ARBA00023002"/>
    </source>
</evidence>
<dbReference type="CDD" id="cd00322">
    <property type="entry name" value="FNR_like"/>
    <property type="match status" value="1"/>
</dbReference>
<dbReference type="Gene3D" id="3.40.50.80">
    <property type="entry name" value="Nucleotide-binding domain of ferredoxin-NADP reductase (FNR) module"/>
    <property type="match status" value="1"/>
</dbReference>
<dbReference type="Gene3D" id="3.10.120.10">
    <property type="entry name" value="Cytochrome b5-like heme/steroid binding domain"/>
    <property type="match status" value="1"/>
</dbReference>
<dbReference type="InterPro" id="IPR017938">
    <property type="entry name" value="Riboflavin_synthase-like_b-brl"/>
</dbReference>
<keyword evidence="2" id="KW-0520">NAD</keyword>
<evidence type="ECO:0000256" key="3">
    <source>
        <dbReference type="ARBA" id="ARBA00040516"/>
    </source>
</evidence>